<evidence type="ECO:0000256" key="4">
    <source>
        <dbReference type="ARBA" id="ARBA00023242"/>
    </source>
</evidence>
<dbReference type="EMBL" id="OU015568">
    <property type="protein sequence ID" value="CAG5089745.1"/>
    <property type="molecule type" value="Genomic_DNA"/>
</dbReference>
<dbReference type="SMART" id="SM00338">
    <property type="entry name" value="BRLZ"/>
    <property type="match status" value="1"/>
</dbReference>
<feature type="region of interest" description="Disordered" evidence="5">
    <location>
        <begin position="48"/>
        <end position="129"/>
    </location>
</feature>
<evidence type="ECO:0000313" key="7">
    <source>
        <dbReference type="EMBL" id="CAG5089745.1"/>
    </source>
</evidence>
<dbReference type="CDD" id="cd14687">
    <property type="entry name" value="bZIP_ATF2"/>
    <property type="match status" value="1"/>
</dbReference>
<dbReference type="InterPro" id="IPR046347">
    <property type="entry name" value="bZIP_sf"/>
</dbReference>
<name>A0ABN7S6E4_OIKDI</name>
<feature type="compositionally biased region" description="Low complexity" evidence="5">
    <location>
        <begin position="67"/>
        <end position="87"/>
    </location>
</feature>
<dbReference type="PANTHER" id="PTHR19304">
    <property type="entry name" value="CYCLIC-AMP RESPONSE ELEMENT BINDING PROTEIN"/>
    <property type="match status" value="1"/>
</dbReference>
<evidence type="ECO:0000259" key="6">
    <source>
        <dbReference type="PROSITE" id="PS50217"/>
    </source>
</evidence>
<gene>
    <name evidence="7" type="ORF">OKIOD_LOCUS3892</name>
</gene>
<protein>
    <submittedName>
        <fullName evidence="7">Oidioi.mRNA.OKI2018_I69.PAR.g12334.t1.cds</fullName>
    </submittedName>
</protein>
<evidence type="ECO:0000256" key="3">
    <source>
        <dbReference type="ARBA" id="ARBA00023163"/>
    </source>
</evidence>
<keyword evidence="3" id="KW-0804">Transcription</keyword>
<dbReference type="InterPro" id="IPR051027">
    <property type="entry name" value="bZIP_transcription_factors"/>
</dbReference>
<evidence type="ECO:0000313" key="8">
    <source>
        <dbReference type="Proteomes" id="UP001158576"/>
    </source>
</evidence>
<reference evidence="7 8" key="1">
    <citation type="submission" date="2021-04" db="EMBL/GenBank/DDBJ databases">
        <authorList>
            <person name="Bliznina A."/>
        </authorList>
    </citation>
    <scope>NUCLEOTIDE SEQUENCE [LARGE SCALE GENOMIC DNA]</scope>
</reference>
<proteinExistence type="predicted"/>
<dbReference type="PROSITE" id="PS00036">
    <property type="entry name" value="BZIP_BASIC"/>
    <property type="match status" value="1"/>
</dbReference>
<keyword evidence="2" id="KW-0805">Transcription regulation</keyword>
<evidence type="ECO:0000256" key="5">
    <source>
        <dbReference type="SAM" id="MobiDB-lite"/>
    </source>
</evidence>
<accession>A0ABN7S6E4</accession>
<feature type="domain" description="BZIP" evidence="6">
    <location>
        <begin position="110"/>
        <end position="173"/>
    </location>
</feature>
<dbReference type="Gene3D" id="1.20.5.170">
    <property type="match status" value="1"/>
</dbReference>
<evidence type="ECO:0000256" key="1">
    <source>
        <dbReference type="ARBA" id="ARBA00004123"/>
    </source>
</evidence>
<keyword evidence="4" id="KW-0539">Nucleus</keyword>
<dbReference type="Proteomes" id="UP001158576">
    <property type="component" value="Chromosome PAR"/>
</dbReference>
<dbReference type="SUPFAM" id="SSF57959">
    <property type="entry name" value="Leucine zipper domain"/>
    <property type="match status" value="1"/>
</dbReference>
<feature type="compositionally biased region" description="Basic and acidic residues" evidence="5">
    <location>
        <begin position="101"/>
        <end position="112"/>
    </location>
</feature>
<dbReference type="Pfam" id="PF00170">
    <property type="entry name" value="bZIP_1"/>
    <property type="match status" value="1"/>
</dbReference>
<evidence type="ECO:0000256" key="2">
    <source>
        <dbReference type="ARBA" id="ARBA00023015"/>
    </source>
</evidence>
<dbReference type="InterPro" id="IPR004827">
    <property type="entry name" value="bZIP"/>
</dbReference>
<dbReference type="PROSITE" id="PS50217">
    <property type="entry name" value="BZIP"/>
    <property type="match status" value="1"/>
</dbReference>
<sequence>MAYMYPCAANMQTGQFCNTVEPSYMAELFNQTQSMIHYGHGNMVMPNMPPNENVKPDFPVMKMEPVSPTSSKPASPISSQPASPQKPTKQQKRPGPAPAIPDDRISSIELMKRNQRRERNRSAAARCRQKRAVRIEQLETEVIRLNQEKQRCFDENQALLAQIAYLKEQLNNVSGSPTFPDNHFPTTPTSVSNPSTAPSSTENFFNNFDFPLYQNQTNRQFRSYSS</sequence>
<keyword evidence="8" id="KW-1185">Reference proteome</keyword>
<comment type="subcellular location">
    <subcellularLocation>
        <location evidence="1">Nucleus</location>
    </subcellularLocation>
</comment>
<organism evidence="7 8">
    <name type="scientific">Oikopleura dioica</name>
    <name type="common">Tunicate</name>
    <dbReference type="NCBI Taxonomy" id="34765"/>
    <lineage>
        <taxon>Eukaryota</taxon>
        <taxon>Metazoa</taxon>
        <taxon>Chordata</taxon>
        <taxon>Tunicata</taxon>
        <taxon>Appendicularia</taxon>
        <taxon>Copelata</taxon>
        <taxon>Oikopleuridae</taxon>
        <taxon>Oikopleura</taxon>
    </lineage>
</organism>